<dbReference type="Proteomes" id="UP000239899">
    <property type="component" value="Unassembled WGS sequence"/>
</dbReference>
<dbReference type="SUPFAM" id="SSF52047">
    <property type="entry name" value="RNI-like"/>
    <property type="match status" value="1"/>
</dbReference>
<comment type="caution">
    <text evidence="3">The sequence shown here is derived from an EMBL/GenBank/DDBJ whole genome shotgun (WGS) entry which is preliminary data.</text>
</comment>
<feature type="signal peptide" evidence="2">
    <location>
        <begin position="1"/>
        <end position="22"/>
    </location>
</feature>
<dbReference type="Gene3D" id="3.80.10.10">
    <property type="entry name" value="Ribonuclease Inhibitor"/>
    <property type="match status" value="1"/>
</dbReference>
<accession>A0A2P6TNC8</accession>
<dbReference type="OrthoDB" id="10022521at2759"/>
<name>A0A2P6TNC8_CHLSO</name>
<dbReference type="PANTHER" id="PTHR35128">
    <property type="entry name" value="SECRETION-REGULATING GUANINE NUCLEOTIDE EXCHANGE FACTOR"/>
    <property type="match status" value="1"/>
</dbReference>
<sequence length="832" mass="90121">MRASAALSVALLLAATAAPAAAVLNSGGVTAMSLRGPVLNALGQPLLTPSNFTQLGRAVYYEVPVRPVATLAFFHGCAHDASDFWPRAACSDCDGLPEEVAHTKQALARGYAVIAIDASDPSRCFGIHADQAATVTILNSFLKRPYQGNQTLEALPLYLAGVSSGAAFALKLPMALGRPVAGVISEVLGVLPSAWNMDWMGSHYPPTLFVSMPRDLTTADRIKQDMELLRKYGVPTDMILVYSQLLSLDFISNRSELVSPNVSAKVVAALQTIGLVDSNLVIKQDPRYTKLPWRQQLAQMVPELSTTANDSLVADASAVSEELNRAYANHEIVGDYLTACLAWFEARGSLPLSGLVQQFGSIALPGERLRDLTPQRLRMLPMKARKLATGLRLTAAALVCKRWQRLVTCPDVLHLGVTATISKPPDQILERVQSLRRWLTRHAGSLRSLEIALGAPTKALSESKAAQVELGRCLAVACGAGAVQRLAVRWLGKSQLKLGPELAACGTCASVCSLTIDGGAGDVLVACPLSRLTAVEHCELTCCTKWDSVASLPPSLASLTLRGVNDWNSWTWKLPSQMSALTGLQRLSIGYPRSGAWRDGFDVLTALTSLTSLDMWGVCEWPASVQKLTGLRHLELANVGQSPQHWWMFNGHHTMAGEGLQQALMALTALTGLRLRHRVACPPNPEAALLACTQLQWLYDTCSPPIFGPTAWPEGLRCASIDWHQAVQAPWATPLAQDLRFLRIDSIGHGPVDWSSAQRHPGWAAFWDWAATAPDLRLLKLCGYQYRELPMVLSQALAALKQRRPQLRITTQRRAHNTTGTSFVEMAAAFCS</sequence>
<reference evidence="3 4" key="1">
    <citation type="journal article" date="2018" name="Plant J.">
        <title>Genome sequences of Chlorella sorokiniana UTEX 1602 and Micractinium conductrix SAG 241.80: implications to maltose excretion by a green alga.</title>
        <authorList>
            <person name="Arriola M.B."/>
            <person name="Velmurugan N."/>
            <person name="Zhang Y."/>
            <person name="Plunkett M.H."/>
            <person name="Hondzo H."/>
            <person name="Barney B.M."/>
        </authorList>
    </citation>
    <scope>NUCLEOTIDE SEQUENCE [LARGE SCALE GENOMIC DNA]</scope>
    <source>
        <strain evidence="4">UTEX 1602</strain>
    </source>
</reference>
<gene>
    <name evidence="3" type="ORF">C2E21_5559</name>
</gene>
<dbReference type="GO" id="GO:0005930">
    <property type="term" value="C:axoneme"/>
    <property type="evidence" value="ECO:0007669"/>
    <property type="project" value="UniProtKB-SubCell"/>
</dbReference>
<organism evidence="3 4">
    <name type="scientific">Chlorella sorokiniana</name>
    <name type="common">Freshwater green alga</name>
    <dbReference type="NCBI Taxonomy" id="3076"/>
    <lineage>
        <taxon>Eukaryota</taxon>
        <taxon>Viridiplantae</taxon>
        <taxon>Chlorophyta</taxon>
        <taxon>core chlorophytes</taxon>
        <taxon>Trebouxiophyceae</taxon>
        <taxon>Chlorellales</taxon>
        <taxon>Chlorellaceae</taxon>
        <taxon>Chlorella clade</taxon>
        <taxon>Chlorella</taxon>
    </lineage>
</organism>
<dbReference type="AlphaFoldDB" id="A0A2P6TNC8"/>
<feature type="chain" id="PRO_5015173599" evidence="2">
    <location>
        <begin position="23"/>
        <end position="832"/>
    </location>
</feature>
<evidence type="ECO:0000256" key="2">
    <source>
        <dbReference type="SAM" id="SignalP"/>
    </source>
</evidence>
<keyword evidence="4" id="KW-1185">Reference proteome</keyword>
<dbReference type="EMBL" id="LHPG02000010">
    <property type="protein sequence ID" value="PRW50823.1"/>
    <property type="molecule type" value="Genomic_DNA"/>
</dbReference>
<evidence type="ECO:0000313" key="3">
    <source>
        <dbReference type="EMBL" id="PRW50823.1"/>
    </source>
</evidence>
<proteinExistence type="predicted"/>
<evidence type="ECO:0000313" key="4">
    <source>
        <dbReference type="Proteomes" id="UP000239899"/>
    </source>
</evidence>
<dbReference type="Gene3D" id="3.40.50.1820">
    <property type="entry name" value="alpha/beta hydrolase"/>
    <property type="match status" value="1"/>
</dbReference>
<dbReference type="PANTHER" id="PTHR35128:SF1">
    <property type="entry name" value="SECRETION-REGULATING GUANINE NUCLEOTIDE EXCHANGE FACTOR"/>
    <property type="match status" value="1"/>
</dbReference>
<dbReference type="InterPro" id="IPR032675">
    <property type="entry name" value="LRR_dom_sf"/>
</dbReference>
<dbReference type="InterPro" id="IPR029058">
    <property type="entry name" value="AB_hydrolase_fold"/>
</dbReference>
<keyword evidence="2" id="KW-0732">Signal</keyword>
<comment type="subcellular location">
    <subcellularLocation>
        <location evidence="1">Cytoplasm</location>
        <location evidence="1">Cytoskeleton</location>
        <location evidence="1">Cilium axoneme</location>
    </subcellularLocation>
</comment>
<dbReference type="SUPFAM" id="SSF53474">
    <property type="entry name" value="alpha/beta-Hydrolases"/>
    <property type="match status" value="1"/>
</dbReference>
<protein>
    <submittedName>
        <fullName evidence="3">Uncharacterized protein</fullName>
    </submittedName>
</protein>
<evidence type="ECO:0000256" key="1">
    <source>
        <dbReference type="ARBA" id="ARBA00004430"/>
    </source>
</evidence>